<gene>
    <name evidence="1" type="ORF">RFI_33754</name>
</gene>
<dbReference type="Proteomes" id="UP000023152">
    <property type="component" value="Unassembled WGS sequence"/>
</dbReference>
<accession>X6LNZ5</accession>
<name>X6LNZ5_RETFI</name>
<comment type="caution">
    <text evidence="1">The sequence shown here is derived from an EMBL/GenBank/DDBJ whole genome shotgun (WGS) entry which is preliminary data.</text>
</comment>
<organism evidence="1 2">
    <name type="scientific">Reticulomyxa filosa</name>
    <dbReference type="NCBI Taxonomy" id="46433"/>
    <lineage>
        <taxon>Eukaryota</taxon>
        <taxon>Sar</taxon>
        <taxon>Rhizaria</taxon>
        <taxon>Retaria</taxon>
        <taxon>Foraminifera</taxon>
        <taxon>Monothalamids</taxon>
        <taxon>Reticulomyxidae</taxon>
        <taxon>Reticulomyxa</taxon>
    </lineage>
</organism>
<dbReference type="AlphaFoldDB" id="X6LNZ5"/>
<evidence type="ECO:0000313" key="2">
    <source>
        <dbReference type="Proteomes" id="UP000023152"/>
    </source>
</evidence>
<evidence type="ECO:0000313" key="1">
    <source>
        <dbReference type="EMBL" id="ETO03648.1"/>
    </source>
</evidence>
<sequence>MQASSSVFFKKIFKILMTMQNKKAIDPSKVVQSFYGNEYFNFHDASCSDALFTIRLDQLALALKKKTPMSKDKLLTCVNWKRQWARGNTFTCCL</sequence>
<dbReference type="EMBL" id="ASPP01032755">
    <property type="protein sequence ID" value="ETO03648.1"/>
    <property type="molecule type" value="Genomic_DNA"/>
</dbReference>
<keyword evidence="2" id="KW-1185">Reference proteome</keyword>
<reference evidence="1 2" key="1">
    <citation type="journal article" date="2013" name="Curr. Biol.">
        <title>The Genome of the Foraminiferan Reticulomyxa filosa.</title>
        <authorList>
            <person name="Glockner G."/>
            <person name="Hulsmann N."/>
            <person name="Schleicher M."/>
            <person name="Noegel A.A."/>
            <person name="Eichinger L."/>
            <person name="Gallinger C."/>
            <person name="Pawlowski J."/>
            <person name="Sierra R."/>
            <person name="Euteneuer U."/>
            <person name="Pillet L."/>
            <person name="Moustafa A."/>
            <person name="Platzer M."/>
            <person name="Groth M."/>
            <person name="Szafranski K."/>
            <person name="Schliwa M."/>
        </authorList>
    </citation>
    <scope>NUCLEOTIDE SEQUENCE [LARGE SCALE GENOMIC DNA]</scope>
</reference>
<protein>
    <submittedName>
        <fullName evidence="1">Uncharacterized protein</fullName>
    </submittedName>
</protein>
<proteinExistence type="predicted"/>